<gene>
    <name evidence="1" type="ORF">BRADI_2g46617v3</name>
</gene>
<dbReference type="Gramene" id="PNT72582">
    <property type="protein sequence ID" value="PNT72582"/>
    <property type="gene ID" value="BRADI_2g46617v3"/>
</dbReference>
<accession>A0A2K2DE91</accession>
<reference evidence="1" key="2">
    <citation type="submission" date="2017-06" db="EMBL/GenBank/DDBJ databases">
        <title>WGS assembly of Brachypodium distachyon.</title>
        <authorList>
            <consortium name="The International Brachypodium Initiative"/>
            <person name="Lucas S."/>
            <person name="Harmon-Smith M."/>
            <person name="Lail K."/>
            <person name="Tice H."/>
            <person name="Grimwood J."/>
            <person name="Bruce D."/>
            <person name="Barry K."/>
            <person name="Shu S."/>
            <person name="Lindquist E."/>
            <person name="Wang M."/>
            <person name="Pitluck S."/>
            <person name="Vogel J.P."/>
            <person name="Garvin D.F."/>
            <person name="Mockler T.C."/>
            <person name="Schmutz J."/>
            <person name="Rokhsar D."/>
            <person name="Bevan M.W."/>
        </authorList>
    </citation>
    <scope>NUCLEOTIDE SEQUENCE</scope>
    <source>
        <strain evidence="1">Bd21</strain>
    </source>
</reference>
<organism evidence="1">
    <name type="scientific">Brachypodium distachyon</name>
    <name type="common">Purple false brome</name>
    <name type="synonym">Trachynia distachya</name>
    <dbReference type="NCBI Taxonomy" id="15368"/>
    <lineage>
        <taxon>Eukaryota</taxon>
        <taxon>Viridiplantae</taxon>
        <taxon>Streptophyta</taxon>
        <taxon>Embryophyta</taxon>
        <taxon>Tracheophyta</taxon>
        <taxon>Spermatophyta</taxon>
        <taxon>Magnoliopsida</taxon>
        <taxon>Liliopsida</taxon>
        <taxon>Poales</taxon>
        <taxon>Poaceae</taxon>
        <taxon>BOP clade</taxon>
        <taxon>Pooideae</taxon>
        <taxon>Stipodae</taxon>
        <taxon>Brachypodieae</taxon>
        <taxon>Brachypodium</taxon>
    </lineage>
</organism>
<dbReference type="Proteomes" id="UP000008810">
    <property type="component" value="Chromosome 2"/>
</dbReference>
<reference evidence="2" key="3">
    <citation type="submission" date="2018-08" db="UniProtKB">
        <authorList>
            <consortium name="EnsemblPlants"/>
        </authorList>
    </citation>
    <scope>IDENTIFICATION</scope>
    <source>
        <strain evidence="2">cv. Bd21</strain>
    </source>
</reference>
<dbReference type="AlphaFoldDB" id="A0A2K2DE91"/>
<evidence type="ECO:0000313" key="1">
    <source>
        <dbReference type="EMBL" id="PNT72582.1"/>
    </source>
</evidence>
<proteinExistence type="predicted"/>
<protein>
    <submittedName>
        <fullName evidence="1 2">Uncharacterized protein</fullName>
    </submittedName>
</protein>
<evidence type="ECO:0000313" key="2">
    <source>
        <dbReference type="EnsemblPlants" id="PNT72582"/>
    </source>
</evidence>
<keyword evidence="3" id="KW-1185">Reference proteome</keyword>
<dbReference type="EMBL" id="CM000881">
    <property type="protein sequence ID" value="PNT72582.1"/>
    <property type="molecule type" value="Genomic_DNA"/>
</dbReference>
<evidence type="ECO:0000313" key="3">
    <source>
        <dbReference type="Proteomes" id="UP000008810"/>
    </source>
</evidence>
<dbReference type="InParanoid" id="A0A2K2DE91"/>
<dbReference type="EnsemblPlants" id="PNT72582">
    <property type="protein sequence ID" value="PNT72582"/>
    <property type="gene ID" value="BRADI_2g46617v3"/>
</dbReference>
<reference evidence="1 2" key="1">
    <citation type="journal article" date="2010" name="Nature">
        <title>Genome sequencing and analysis of the model grass Brachypodium distachyon.</title>
        <authorList>
            <consortium name="International Brachypodium Initiative"/>
        </authorList>
    </citation>
    <scope>NUCLEOTIDE SEQUENCE [LARGE SCALE GENOMIC DNA]</scope>
    <source>
        <strain evidence="1 2">Bd21</strain>
    </source>
</reference>
<sequence length="106" mass="11924">MVVLHNFSAQSSEDGLQSRVQGIPLLALKWRIHWEHGWTTGTCLRASCLHLHVLICSFLSTPYGWAKISRGRQTDTRTSPWEGPARGACFSTHSSLICCRMLIPIF</sequence>
<name>A0A2K2DE91_BRADI</name>